<dbReference type="EMBL" id="JAUEPS010000004">
    <property type="protein sequence ID" value="KAK0465923.1"/>
    <property type="molecule type" value="Genomic_DNA"/>
</dbReference>
<protein>
    <submittedName>
        <fullName evidence="2">Uncharacterized protein</fullName>
    </submittedName>
</protein>
<comment type="caution">
    <text evidence="2">The sequence shown here is derived from an EMBL/GenBank/DDBJ whole genome shotgun (WGS) entry which is preliminary data.</text>
</comment>
<evidence type="ECO:0000313" key="3">
    <source>
        <dbReference type="Proteomes" id="UP001175211"/>
    </source>
</evidence>
<evidence type="ECO:0000256" key="1">
    <source>
        <dbReference type="SAM" id="MobiDB-lite"/>
    </source>
</evidence>
<dbReference type="GeneID" id="85367057"/>
<evidence type="ECO:0000313" key="2">
    <source>
        <dbReference type="EMBL" id="KAK0465923.1"/>
    </source>
</evidence>
<gene>
    <name evidence="2" type="ORF">EV420DRAFT_801522</name>
</gene>
<proteinExistence type="predicted"/>
<accession>A0AA39NI77</accession>
<feature type="region of interest" description="Disordered" evidence="1">
    <location>
        <begin position="469"/>
        <end position="490"/>
    </location>
</feature>
<sequence>MSTTTIQDDYDHLYTCLESDTLPPVPTVTHSFQDPETSWPEEPKMFMYRAWASNAMPYQGFLPAKLADFFCGDLFKPLEYGMSDLPLVCLGPGQWGLDKKMVEEWATLEELLLCFRDILAGQIVRQRSLGHCSFPSPHRYGYHHTKTTKKAMRRAAARSRDAFIFMAAEISYLLALASAEIGGYNLNSWNTLLTETVGSGWAALVRHSWLVQHDIGYWAQRESTSRRVGIFVDPRKCNFAYFLKAYLAFGVPVWIDWGPLINPFPACDPELQTTYKFLLPPKHIRPRVKALSHFAEGTYVLEKHRWQWKFCDEMFDLEWNKVGSLALPRKVSRIYPSDDDDEEKINYEPASMNSTPHVSPRQRLGETWVDFFSRLEKETELMMQYESPRDVRRRETRDSNARRRCYPERMANVFVWNAVDGKDYLVRCHVPHDRVADLWDFYISSQRRYSSFWDEWDLNHEFDPSALQDAEEEEEIHESDNIPGPSVGPELLRPVKSNREAWEAAYIETFKPKLQGMTPTQRDCMSLEAVVRYRLGIVLASSPLPETILTAVEKAQVDKGLRLMGCDSAARDEHSPLSSRAILTLMDGFQWLREIRSPGAKPYIGQIPREAWDVSLKCSQRLQREHQHLTVVAVESWDTSIAGYEIQMKGGNETSYKLILPRAADVLYVFRLPFVLCLDDIVEDLCSHGIPFILGQIVDRDMPFSKPKLPPVPPLYRPSRFVPDVDDFKMYLWRRGTLFSNLSVVRAALMCGGIIWRIALDHIGDPSLVLSAFDKSGPCDKNITRWKPNLSHKEPWVTWTETLSSSEEDIICGVYNIERSNNRPTQVSWFPKMKAFRDSGLDLGFWSADAERWYINRVKMYASGDPKARCQGHSDWRRNLRLWIGASQLYEGMEIVSRRFVDRHFISH</sequence>
<organism evidence="2 3">
    <name type="scientific">Armillaria tabescens</name>
    <name type="common">Ringless honey mushroom</name>
    <name type="synonym">Agaricus tabescens</name>
    <dbReference type="NCBI Taxonomy" id="1929756"/>
    <lineage>
        <taxon>Eukaryota</taxon>
        <taxon>Fungi</taxon>
        <taxon>Dikarya</taxon>
        <taxon>Basidiomycota</taxon>
        <taxon>Agaricomycotina</taxon>
        <taxon>Agaricomycetes</taxon>
        <taxon>Agaricomycetidae</taxon>
        <taxon>Agaricales</taxon>
        <taxon>Marasmiineae</taxon>
        <taxon>Physalacriaceae</taxon>
        <taxon>Desarmillaria</taxon>
    </lineage>
</organism>
<name>A0AA39NI77_ARMTA</name>
<dbReference type="AlphaFoldDB" id="A0AA39NI77"/>
<reference evidence="2" key="1">
    <citation type="submission" date="2023-06" db="EMBL/GenBank/DDBJ databases">
        <authorList>
            <consortium name="Lawrence Berkeley National Laboratory"/>
            <person name="Ahrendt S."/>
            <person name="Sahu N."/>
            <person name="Indic B."/>
            <person name="Wong-Bajracharya J."/>
            <person name="Merenyi Z."/>
            <person name="Ke H.-M."/>
            <person name="Monk M."/>
            <person name="Kocsube S."/>
            <person name="Drula E."/>
            <person name="Lipzen A."/>
            <person name="Balint B."/>
            <person name="Henrissat B."/>
            <person name="Andreopoulos B."/>
            <person name="Martin F.M."/>
            <person name="Harder C.B."/>
            <person name="Rigling D."/>
            <person name="Ford K.L."/>
            <person name="Foster G.D."/>
            <person name="Pangilinan J."/>
            <person name="Papanicolaou A."/>
            <person name="Barry K."/>
            <person name="LaButti K."/>
            <person name="Viragh M."/>
            <person name="Koriabine M."/>
            <person name="Yan M."/>
            <person name="Riley R."/>
            <person name="Champramary S."/>
            <person name="Plett K.L."/>
            <person name="Tsai I.J."/>
            <person name="Slot J."/>
            <person name="Sipos G."/>
            <person name="Plett J."/>
            <person name="Nagy L.G."/>
            <person name="Grigoriev I.V."/>
        </authorList>
    </citation>
    <scope>NUCLEOTIDE SEQUENCE</scope>
    <source>
        <strain evidence="2">CCBAS 213</strain>
    </source>
</reference>
<dbReference type="RefSeq" id="XP_060336750.1">
    <property type="nucleotide sequence ID" value="XM_060483509.1"/>
</dbReference>
<dbReference type="Proteomes" id="UP001175211">
    <property type="component" value="Unassembled WGS sequence"/>
</dbReference>
<keyword evidence="3" id="KW-1185">Reference proteome</keyword>